<keyword evidence="3" id="KW-0238">DNA-binding</keyword>
<dbReference type="InterPro" id="IPR036390">
    <property type="entry name" value="WH_DNA-bd_sf"/>
</dbReference>
<dbReference type="InterPro" id="IPR036388">
    <property type="entry name" value="WH-like_DNA-bd_sf"/>
</dbReference>
<comment type="caution">
    <text evidence="6">The sequence shown here is derived from an EMBL/GenBank/DDBJ whole genome shotgun (WGS) entry which is preliminary data.</text>
</comment>
<evidence type="ECO:0000256" key="1">
    <source>
        <dbReference type="ARBA" id="ARBA00010466"/>
    </source>
</evidence>
<organism evidence="6 7">
    <name type="scientific">Pseudovibrio exalbescens</name>
    <dbReference type="NCBI Taxonomy" id="197461"/>
    <lineage>
        <taxon>Bacteria</taxon>
        <taxon>Pseudomonadati</taxon>
        <taxon>Pseudomonadota</taxon>
        <taxon>Alphaproteobacteria</taxon>
        <taxon>Hyphomicrobiales</taxon>
        <taxon>Stappiaceae</taxon>
        <taxon>Pseudovibrio</taxon>
    </lineage>
</organism>
<dbReference type="STRING" id="197461.A3843_07280"/>
<dbReference type="Proteomes" id="UP000185783">
    <property type="component" value="Unassembled WGS sequence"/>
</dbReference>
<evidence type="ECO:0000256" key="2">
    <source>
        <dbReference type="ARBA" id="ARBA00023015"/>
    </source>
</evidence>
<accession>A0A1U7JJ39</accession>
<name>A0A1U7JJ39_9HYPH</name>
<gene>
    <name evidence="6" type="ORF">A3843_07280</name>
</gene>
<keyword evidence="4" id="KW-0804">Transcription</keyword>
<dbReference type="Gene3D" id="1.10.10.10">
    <property type="entry name" value="Winged helix-like DNA-binding domain superfamily/Winged helix DNA-binding domain"/>
    <property type="match status" value="1"/>
</dbReference>
<keyword evidence="7" id="KW-1185">Reference proteome</keyword>
<evidence type="ECO:0000259" key="5">
    <source>
        <dbReference type="Pfam" id="PF04198"/>
    </source>
</evidence>
<dbReference type="EMBL" id="LVVZ01000014">
    <property type="protein sequence ID" value="OKL44671.1"/>
    <property type="molecule type" value="Genomic_DNA"/>
</dbReference>
<evidence type="ECO:0000313" key="6">
    <source>
        <dbReference type="EMBL" id="OKL44671.1"/>
    </source>
</evidence>
<protein>
    <submittedName>
        <fullName evidence="6">Transcriptional regulator</fullName>
    </submittedName>
</protein>
<evidence type="ECO:0000313" key="7">
    <source>
        <dbReference type="Proteomes" id="UP000185783"/>
    </source>
</evidence>
<comment type="similarity">
    <text evidence="1">Belongs to the SorC transcriptional regulatory family.</text>
</comment>
<dbReference type="InterPro" id="IPR051054">
    <property type="entry name" value="SorC_transcr_regulators"/>
</dbReference>
<dbReference type="GO" id="GO:0030246">
    <property type="term" value="F:carbohydrate binding"/>
    <property type="evidence" value="ECO:0007669"/>
    <property type="project" value="InterPro"/>
</dbReference>
<proteinExistence type="inferred from homology"/>
<sequence>MAIRAAWLSFIGRRTQGEIAEILGVSAAKVHRLIAQAQRDGLIKFFVEARPADCIELENTLVDLLGLQHCFIAPDLSYKGQRDPFGAVASFAGQFIHGLLANGSAACIGVGMGRTLSATVAAMPKMQRPDLAIVSIAGSLTRRLSANPYDVVQPLQAATGGEGFYLPVPYLAETIEEKETFHGQRSVQDLIARAEGADLFVVGIGSVSADGHLLQRKLVTREEADELASSRACVDLMGRFYDREGDMVSVSLNEKAVGLHPEKTRGSRVIAVVGGPGKAEATLGAVRTGVISDLIIDEALARELLSLAQTKELAEVAK</sequence>
<dbReference type="Pfam" id="PF04198">
    <property type="entry name" value="Sugar-bind"/>
    <property type="match status" value="1"/>
</dbReference>
<dbReference type="SUPFAM" id="SSF46785">
    <property type="entry name" value="Winged helix' DNA-binding domain"/>
    <property type="match status" value="1"/>
</dbReference>
<evidence type="ECO:0000256" key="3">
    <source>
        <dbReference type="ARBA" id="ARBA00023125"/>
    </source>
</evidence>
<dbReference type="GO" id="GO:0003677">
    <property type="term" value="F:DNA binding"/>
    <property type="evidence" value="ECO:0007669"/>
    <property type="project" value="UniProtKB-KW"/>
</dbReference>
<feature type="domain" description="Sugar-binding" evidence="5">
    <location>
        <begin position="51"/>
        <end position="306"/>
    </location>
</feature>
<dbReference type="SUPFAM" id="SSF100950">
    <property type="entry name" value="NagB/RpiA/CoA transferase-like"/>
    <property type="match status" value="1"/>
</dbReference>
<dbReference type="InterPro" id="IPR037171">
    <property type="entry name" value="NagB/RpiA_transferase-like"/>
</dbReference>
<dbReference type="PANTHER" id="PTHR34294">
    <property type="entry name" value="TRANSCRIPTIONAL REGULATOR-RELATED"/>
    <property type="match status" value="1"/>
</dbReference>
<dbReference type="Gene3D" id="3.40.50.1360">
    <property type="match status" value="1"/>
</dbReference>
<reference evidence="6 7" key="1">
    <citation type="submission" date="2016-03" db="EMBL/GenBank/DDBJ databases">
        <title>Genome sequence of Nesiotobacter sp. nov., a moderately halophilic alphaproteobacterium isolated from the Yellow Sea, China.</title>
        <authorList>
            <person name="Zhang G."/>
            <person name="Zhang R."/>
        </authorList>
    </citation>
    <scope>NUCLEOTIDE SEQUENCE [LARGE SCALE GENOMIC DNA]</scope>
    <source>
        <strain evidence="6 7">WB1-6</strain>
    </source>
</reference>
<dbReference type="InterPro" id="IPR007324">
    <property type="entry name" value="Sugar-bd_dom_put"/>
</dbReference>
<evidence type="ECO:0000256" key="4">
    <source>
        <dbReference type="ARBA" id="ARBA00023163"/>
    </source>
</evidence>
<dbReference type="AlphaFoldDB" id="A0A1U7JJ39"/>
<keyword evidence="2" id="KW-0805">Transcription regulation</keyword>
<dbReference type="PANTHER" id="PTHR34294:SF1">
    <property type="entry name" value="TRANSCRIPTIONAL REGULATOR LSRR"/>
    <property type="match status" value="1"/>
</dbReference>